<organism evidence="6 7">
    <name type="scientific">Acorus calamus</name>
    <name type="common">Sweet flag</name>
    <dbReference type="NCBI Taxonomy" id="4465"/>
    <lineage>
        <taxon>Eukaryota</taxon>
        <taxon>Viridiplantae</taxon>
        <taxon>Streptophyta</taxon>
        <taxon>Embryophyta</taxon>
        <taxon>Tracheophyta</taxon>
        <taxon>Spermatophyta</taxon>
        <taxon>Magnoliopsida</taxon>
        <taxon>Liliopsida</taxon>
        <taxon>Acoraceae</taxon>
        <taxon>Acorus</taxon>
    </lineage>
</organism>
<protein>
    <submittedName>
        <fullName evidence="6">Heat shock 70 kDa protein 16</fullName>
    </submittedName>
</protein>
<dbReference type="Pfam" id="PF00012">
    <property type="entry name" value="HSP70"/>
    <property type="match status" value="1"/>
</dbReference>
<dbReference type="GO" id="GO:0005829">
    <property type="term" value="C:cytosol"/>
    <property type="evidence" value="ECO:0007669"/>
    <property type="project" value="TreeGrafter"/>
</dbReference>
<dbReference type="FunFam" id="3.90.640.10:FF:000004">
    <property type="entry name" value="Heat shock 70 kDa protein 4"/>
    <property type="match status" value="1"/>
</dbReference>
<dbReference type="Gene3D" id="2.60.34.10">
    <property type="entry name" value="Substrate Binding Domain Of DNAk, Chain A, domain 1"/>
    <property type="match status" value="1"/>
</dbReference>
<feature type="region of interest" description="Disordered" evidence="5">
    <location>
        <begin position="513"/>
        <end position="545"/>
    </location>
</feature>
<dbReference type="SUPFAM" id="SSF100920">
    <property type="entry name" value="Heat shock protein 70kD (HSP70), peptide-binding domain"/>
    <property type="match status" value="1"/>
</dbReference>
<dbReference type="FunFam" id="1.20.1270.10:FF:000002">
    <property type="entry name" value="Heat shock 70 kDa protein 4"/>
    <property type="match status" value="1"/>
</dbReference>
<keyword evidence="1" id="KW-0547">Nucleotide-binding</keyword>
<name>A0AAV9FKI1_ACOCL</name>
<proteinExistence type="inferred from homology"/>
<dbReference type="InterPro" id="IPR013126">
    <property type="entry name" value="Hsp_70_fam"/>
</dbReference>
<reference evidence="6" key="2">
    <citation type="submission" date="2023-06" db="EMBL/GenBank/DDBJ databases">
        <authorList>
            <person name="Ma L."/>
            <person name="Liu K.-W."/>
            <person name="Li Z."/>
            <person name="Hsiao Y.-Y."/>
            <person name="Qi Y."/>
            <person name="Fu T."/>
            <person name="Tang G."/>
            <person name="Zhang D."/>
            <person name="Sun W.-H."/>
            <person name="Liu D.-K."/>
            <person name="Li Y."/>
            <person name="Chen G.-Z."/>
            <person name="Liu X.-D."/>
            <person name="Liao X.-Y."/>
            <person name="Jiang Y.-T."/>
            <person name="Yu X."/>
            <person name="Hao Y."/>
            <person name="Huang J."/>
            <person name="Zhao X.-W."/>
            <person name="Ke S."/>
            <person name="Chen Y.-Y."/>
            <person name="Wu W.-L."/>
            <person name="Hsu J.-L."/>
            <person name="Lin Y.-F."/>
            <person name="Huang M.-D."/>
            <person name="Li C.-Y."/>
            <person name="Huang L."/>
            <person name="Wang Z.-W."/>
            <person name="Zhao X."/>
            <person name="Zhong W.-Y."/>
            <person name="Peng D.-H."/>
            <person name="Ahmad S."/>
            <person name="Lan S."/>
            <person name="Zhang J.-S."/>
            <person name="Tsai W.-C."/>
            <person name="Van De Peer Y."/>
            <person name="Liu Z.-J."/>
        </authorList>
    </citation>
    <scope>NUCLEOTIDE SEQUENCE</scope>
    <source>
        <strain evidence="6">CP</strain>
        <tissue evidence="6">Leaves</tissue>
    </source>
</reference>
<gene>
    <name evidence="6" type="primary">HSP70-16</name>
    <name evidence="6" type="ORF">QJS10_CPA01g00905</name>
</gene>
<dbReference type="EMBL" id="JAUJYO010000001">
    <property type="protein sequence ID" value="KAK1326586.1"/>
    <property type="molecule type" value="Genomic_DNA"/>
</dbReference>
<evidence type="ECO:0000256" key="1">
    <source>
        <dbReference type="ARBA" id="ARBA00022741"/>
    </source>
</evidence>
<sequence length="913" mass="101244">MSVIGIDIGNDNCVIAVARQRGIDVVLNDESKRETPSAVSFADKNRLLGSSASAARNPRSSISHLKRLLCLRGLDDERELRFLPFDVAPDGAGGVAVRVRCLGEDRLFSPAQVLAMLLSHLKQIAERDLEAPVSTFVLGVPSYFTDEQRRAYVDAASIAGLSPLSLMHDCAATALGYGIYRTDFPKTGGPMHVAFVDVGHCDTQVCVAAFEAGKMRVLSHASDARLGGRDFDEVLFDHFAEQFKNQYGIDVCSNVRATVRLRSACEKLKRVLSANAEAPINIECLMDEIDVKGFIKREEFERLSLGLLERIVVPCKRAVADAGLTLNGIHSVEIVGSGSRIPAIARMVGGFFKKEPRRTLNASECVARGCALQCAMLSPVFRVRDYEVQDSFPFTIGFSLGGDSSMSSNNVLFPKGQPIPSVKILSFHRSSTFNIEVFYADPSQLPAGASPKISSFTVGPFQASCSGKPKVKVRVRLNLHGIISIESASLIDDVMDGMGTPNSNMDNADHEFASRGPDSATNPVENGTSTHSEGMSHPVVDGHEDQSIKVDGARRGRTSRRLEIPVTENKYGGMTKSQLSDAQEMELQLAHQDWVVEQTKDRKNALEAYVYEIRNKLLEKYRSFATESEREGISRSLQQTEEWLYEDGDDESENVYTGKLEELKKLVDPIENRYRDEESRAQAIRDLLNCIVDYRIAVKSLATPDRDMVINECIKAEQWLRETTQLQDSLPKNIDPVLWSSEIRRRTEALDTACCHVIGHKASPVRAEDRKVADQHGSSDNIFLPRRCPLYRTLHRHRRILLRAHLRPGPPHHRRLRRSRPRWPSPSHGTVLLRFNDLHHHQNLNPLVVPAVQTIGALKSYSDLSPVPHIAVSNRVEEEEGLLETVLAAENLLDFAWGLKSAFPSSSAMRSGG</sequence>
<accession>A0AAV9FKI1</accession>
<dbReference type="Gene3D" id="1.20.1270.10">
    <property type="match status" value="1"/>
</dbReference>
<dbReference type="AlphaFoldDB" id="A0AAV9FKI1"/>
<reference evidence="6" key="1">
    <citation type="journal article" date="2023" name="Nat. Commun.">
        <title>Diploid and tetraploid genomes of Acorus and the evolution of monocots.</title>
        <authorList>
            <person name="Ma L."/>
            <person name="Liu K.W."/>
            <person name="Li Z."/>
            <person name="Hsiao Y.Y."/>
            <person name="Qi Y."/>
            <person name="Fu T."/>
            <person name="Tang G.D."/>
            <person name="Zhang D."/>
            <person name="Sun W.H."/>
            <person name="Liu D.K."/>
            <person name="Li Y."/>
            <person name="Chen G.Z."/>
            <person name="Liu X.D."/>
            <person name="Liao X.Y."/>
            <person name="Jiang Y.T."/>
            <person name="Yu X."/>
            <person name="Hao Y."/>
            <person name="Huang J."/>
            <person name="Zhao X.W."/>
            <person name="Ke S."/>
            <person name="Chen Y.Y."/>
            <person name="Wu W.L."/>
            <person name="Hsu J.L."/>
            <person name="Lin Y.F."/>
            <person name="Huang M.D."/>
            <person name="Li C.Y."/>
            <person name="Huang L."/>
            <person name="Wang Z.W."/>
            <person name="Zhao X."/>
            <person name="Zhong W.Y."/>
            <person name="Peng D.H."/>
            <person name="Ahmad S."/>
            <person name="Lan S."/>
            <person name="Zhang J.S."/>
            <person name="Tsai W.C."/>
            <person name="Van de Peer Y."/>
            <person name="Liu Z.J."/>
        </authorList>
    </citation>
    <scope>NUCLEOTIDE SEQUENCE</scope>
    <source>
        <strain evidence="6">CP</strain>
    </source>
</reference>
<dbReference type="Gene3D" id="3.30.420.40">
    <property type="match status" value="2"/>
</dbReference>
<evidence type="ECO:0000256" key="2">
    <source>
        <dbReference type="ARBA" id="ARBA00022840"/>
    </source>
</evidence>
<keyword evidence="6" id="KW-0346">Stress response</keyword>
<dbReference type="Proteomes" id="UP001180020">
    <property type="component" value="Unassembled WGS sequence"/>
</dbReference>
<dbReference type="InterPro" id="IPR043129">
    <property type="entry name" value="ATPase_NBD"/>
</dbReference>
<dbReference type="GO" id="GO:0005524">
    <property type="term" value="F:ATP binding"/>
    <property type="evidence" value="ECO:0007669"/>
    <property type="project" value="UniProtKB-KW"/>
</dbReference>
<dbReference type="PANTHER" id="PTHR45639:SF10">
    <property type="entry name" value="HEAT SHOCK 70 KDA PROTEIN 16 ISOFORM X1"/>
    <property type="match status" value="1"/>
</dbReference>
<dbReference type="PANTHER" id="PTHR45639">
    <property type="entry name" value="HSC70CB, ISOFORM G-RELATED"/>
    <property type="match status" value="1"/>
</dbReference>
<dbReference type="Gene3D" id="3.30.30.30">
    <property type="match status" value="1"/>
</dbReference>
<dbReference type="GO" id="GO:0005634">
    <property type="term" value="C:nucleus"/>
    <property type="evidence" value="ECO:0007669"/>
    <property type="project" value="TreeGrafter"/>
</dbReference>
<keyword evidence="2" id="KW-0067">ATP-binding</keyword>
<dbReference type="Gene3D" id="3.90.640.10">
    <property type="entry name" value="Actin, Chain A, domain 4"/>
    <property type="match status" value="1"/>
</dbReference>
<evidence type="ECO:0000256" key="3">
    <source>
        <dbReference type="ARBA" id="ARBA00023186"/>
    </source>
</evidence>
<dbReference type="SUPFAM" id="SSF53067">
    <property type="entry name" value="Actin-like ATPase domain"/>
    <property type="match status" value="2"/>
</dbReference>
<dbReference type="InterPro" id="IPR029048">
    <property type="entry name" value="HSP70_C_sf"/>
</dbReference>
<comment type="caution">
    <text evidence="6">The sequence shown here is derived from an EMBL/GenBank/DDBJ whole genome shotgun (WGS) entry which is preliminary data.</text>
</comment>
<evidence type="ECO:0000256" key="4">
    <source>
        <dbReference type="ARBA" id="ARBA00061090"/>
    </source>
</evidence>
<dbReference type="SUPFAM" id="SSF100934">
    <property type="entry name" value="Heat shock protein 70kD (HSP70), C-terminal subdomain"/>
    <property type="match status" value="1"/>
</dbReference>
<dbReference type="InterPro" id="IPR029047">
    <property type="entry name" value="HSP70_peptide-bd_sf"/>
</dbReference>
<dbReference type="PRINTS" id="PR00301">
    <property type="entry name" value="HEATSHOCK70"/>
</dbReference>
<evidence type="ECO:0000313" key="6">
    <source>
        <dbReference type="EMBL" id="KAK1326586.1"/>
    </source>
</evidence>
<keyword evidence="7" id="KW-1185">Reference proteome</keyword>
<keyword evidence="3" id="KW-0143">Chaperone</keyword>
<evidence type="ECO:0000313" key="7">
    <source>
        <dbReference type="Proteomes" id="UP001180020"/>
    </source>
</evidence>
<feature type="compositionally biased region" description="Polar residues" evidence="5">
    <location>
        <begin position="519"/>
        <end position="533"/>
    </location>
</feature>
<evidence type="ECO:0000256" key="5">
    <source>
        <dbReference type="SAM" id="MobiDB-lite"/>
    </source>
</evidence>
<dbReference type="GO" id="GO:0140662">
    <property type="term" value="F:ATP-dependent protein folding chaperone"/>
    <property type="evidence" value="ECO:0007669"/>
    <property type="project" value="InterPro"/>
</dbReference>
<dbReference type="FunFam" id="3.30.420.40:FF:000171">
    <property type="entry name" value="Heat shock 70 kDa protein 4"/>
    <property type="match status" value="2"/>
</dbReference>
<comment type="similarity">
    <text evidence="4">Belongs to the heat shock protein 70 (TC 1.A.33) family. HSP110/SSE subfamily.</text>
</comment>